<gene>
    <name evidence="3" type="ORF">KV110_14150</name>
</gene>
<protein>
    <submittedName>
        <fullName evidence="3">Cytochrome P450</fullName>
    </submittedName>
</protein>
<organism evidence="3 4">
    <name type="scientific">Nocardia iowensis</name>
    <dbReference type="NCBI Taxonomy" id="204891"/>
    <lineage>
        <taxon>Bacteria</taxon>
        <taxon>Bacillati</taxon>
        <taxon>Actinomycetota</taxon>
        <taxon>Actinomycetes</taxon>
        <taxon>Mycobacteriales</taxon>
        <taxon>Nocardiaceae</taxon>
        <taxon>Nocardia</taxon>
    </lineage>
</organism>
<sequence length="380" mass="42097">MTGDCPYPFAWPADLTQPEALRLAHRDPFPVVTLPSGDQAVLATRYQTIRTLLADPRISKDRNRTGVAKMTTRPQKVFQRPVDMSPPAHARMRRLIAREFTAARVETMRPRIAAIAEELLDRMAATGSAEPVDLNTAFAFPLSIQVICELLGVPAQERHHFGDTSRPPWDYMRALIERKRQDPGSDLISALITVTDADDGRLTPDELHFWSTLLLLAGYETTANQIAGAVVLLLNHPGQLALLRADPTLITGAVEELLRCQVVGTSLSMLRYATEDVSIDDRVIPKGTSIIPALECANHDPGVFAEPDRIDLTRRDGQQLTFSVGRHFCPGAPLARAQLQLGIGALIERFPTLELAVPAERLGRVDDHFFQGFRTVPVRW</sequence>
<keyword evidence="2" id="KW-0408">Iron</keyword>
<keyword evidence="4" id="KW-1185">Reference proteome</keyword>
<evidence type="ECO:0000256" key="2">
    <source>
        <dbReference type="RuleBase" id="RU000461"/>
    </source>
</evidence>
<dbReference type="EMBL" id="CP078145">
    <property type="protein sequence ID" value="QXN94097.1"/>
    <property type="molecule type" value="Genomic_DNA"/>
</dbReference>
<reference evidence="3 4" key="1">
    <citation type="submission" date="2021-07" db="EMBL/GenBank/DDBJ databases">
        <title>Whole Genome Sequence of Nocardia Iowensis.</title>
        <authorList>
            <person name="Lamm A."/>
            <person name="Collins-Fairclough A.M."/>
            <person name="Bunk B."/>
            <person name="Sproer C."/>
        </authorList>
    </citation>
    <scope>NUCLEOTIDE SEQUENCE [LARGE SCALE GENOMIC DNA]</scope>
    <source>
        <strain evidence="3 4">NRRL 5646</strain>
    </source>
</reference>
<comment type="similarity">
    <text evidence="1 2">Belongs to the cytochrome P450 family.</text>
</comment>
<evidence type="ECO:0000256" key="1">
    <source>
        <dbReference type="ARBA" id="ARBA00010617"/>
    </source>
</evidence>
<keyword evidence="2" id="KW-0560">Oxidoreductase</keyword>
<dbReference type="PROSITE" id="PS00086">
    <property type="entry name" value="CYTOCHROME_P450"/>
    <property type="match status" value="1"/>
</dbReference>
<evidence type="ECO:0000313" key="4">
    <source>
        <dbReference type="Proteomes" id="UP000694257"/>
    </source>
</evidence>
<accession>A0ABX8RZ11</accession>
<dbReference type="InterPro" id="IPR017972">
    <property type="entry name" value="Cyt_P450_CS"/>
</dbReference>
<dbReference type="RefSeq" id="WP_218476528.1">
    <property type="nucleotide sequence ID" value="NZ_BAABJN010000018.1"/>
</dbReference>
<dbReference type="Proteomes" id="UP000694257">
    <property type="component" value="Chromosome"/>
</dbReference>
<keyword evidence="2" id="KW-0349">Heme</keyword>
<dbReference type="PANTHER" id="PTHR46696">
    <property type="entry name" value="P450, PUTATIVE (EUROFUNG)-RELATED"/>
    <property type="match status" value="1"/>
</dbReference>
<evidence type="ECO:0000313" key="3">
    <source>
        <dbReference type="EMBL" id="QXN94097.1"/>
    </source>
</evidence>
<proteinExistence type="inferred from homology"/>
<dbReference type="InterPro" id="IPR001128">
    <property type="entry name" value="Cyt_P450"/>
</dbReference>
<dbReference type="CDD" id="cd11031">
    <property type="entry name" value="Cyp158A-like"/>
    <property type="match status" value="1"/>
</dbReference>
<dbReference type="PANTHER" id="PTHR46696:SF1">
    <property type="entry name" value="CYTOCHROME P450 YJIB-RELATED"/>
    <property type="match status" value="1"/>
</dbReference>
<name>A0ABX8RZ11_NOCIO</name>
<keyword evidence="2" id="KW-0479">Metal-binding</keyword>
<dbReference type="Pfam" id="PF00067">
    <property type="entry name" value="p450"/>
    <property type="match status" value="1"/>
</dbReference>
<keyword evidence="2" id="KW-0503">Monooxygenase</keyword>